<accession>A0A3P3WCW2</accession>
<reference evidence="3 4" key="1">
    <citation type="submission" date="2018-11" db="EMBL/GenBank/DDBJ databases">
        <title>Flavobacterium sp. nov., YIM 102600 draft genome.</title>
        <authorList>
            <person name="Li G."/>
            <person name="Jiang Y."/>
        </authorList>
    </citation>
    <scope>NUCLEOTIDE SEQUENCE [LARGE SCALE GENOMIC DNA]</scope>
    <source>
        <strain evidence="3 4">YIM 102600</strain>
    </source>
</reference>
<evidence type="ECO:0000313" key="4">
    <source>
        <dbReference type="Proteomes" id="UP000271937"/>
    </source>
</evidence>
<dbReference type="EMBL" id="RQVR01000004">
    <property type="protein sequence ID" value="RRJ93002.1"/>
    <property type="molecule type" value="Genomic_DNA"/>
</dbReference>
<dbReference type="SUPFAM" id="SSF82185">
    <property type="entry name" value="Histone H3 K4-specific methyltransferase SET7/9 N-terminal domain"/>
    <property type="match status" value="1"/>
</dbReference>
<evidence type="ECO:0000313" key="3">
    <source>
        <dbReference type="EMBL" id="RRJ93002.1"/>
    </source>
</evidence>
<dbReference type="InterPro" id="IPR011652">
    <property type="entry name" value="MORN_2"/>
</dbReference>
<dbReference type="RefSeq" id="WP_125012045.1">
    <property type="nucleotide sequence ID" value="NZ_RQVR01000004.1"/>
</dbReference>
<evidence type="ECO:0000256" key="1">
    <source>
        <dbReference type="SAM" id="MobiDB-lite"/>
    </source>
</evidence>
<proteinExistence type="predicted"/>
<name>A0A3P3WCW2_9FLAO</name>
<feature type="signal peptide" evidence="2">
    <location>
        <begin position="1"/>
        <end position="18"/>
    </location>
</feature>
<feature type="compositionally biased region" description="Basic and acidic residues" evidence="1">
    <location>
        <begin position="215"/>
        <end position="238"/>
    </location>
</feature>
<evidence type="ECO:0008006" key="5">
    <source>
        <dbReference type="Google" id="ProtNLM"/>
    </source>
</evidence>
<dbReference type="Pfam" id="PF07661">
    <property type="entry name" value="MORN_2"/>
    <property type="match status" value="1"/>
</dbReference>
<sequence length="246" mass="28366">MKSILFTLLAFLSLQTFAQEINKMDEKGQRHGLWKGTYEASKRPRYEGTFDHGKETGTFKFFDDTKEVKVIATRDFSAKDGSTYTTFFDQKGNKVSEGKEVNKLYEGEWKYFHFESKEIMATENYAKGKLHGIKKVFYKNGKIAEETTYVNGVKNGVYKKYSEKGDVFEDAIYKNDQFEGPVVYNDGAGKTIKGQFKDGKKSGIWKYYTNGKLTKEENPNKAKKEKFKIDSKDKDARKQPKNQPRG</sequence>
<organism evidence="3 4">
    <name type="scientific">Flavobacterium macacae</name>
    <dbReference type="NCBI Taxonomy" id="2488993"/>
    <lineage>
        <taxon>Bacteria</taxon>
        <taxon>Pseudomonadati</taxon>
        <taxon>Bacteroidota</taxon>
        <taxon>Flavobacteriia</taxon>
        <taxon>Flavobacteriales</taxon>
        <taxon>Flavobacteriaceae</taxon>
        <taxon>Flavobacterium</taxon>
    </lineage>
</organism>
<protein>
    <recommendedName>
        <fullName evidence="5">Toxin-antitoxin system YwqK family antitoxin</fullName>
    </recommendedName>
</protein>
<dbReference type="AlphaFoldDB" id="A0A3P3WCW2"/>
<comment type="caution">
    <text evidence="3">The sequence shown here is derived from an EMBL/GenBank/DDBJ whole genome shotgun (WGS) entry which is preliminary data.</text>
</comment>
<gene>
    <name evidence="3" type="ORF">EG849_05285</name>
</gene>
<feature type="region of interest" description="Disordered" evidence="1">
    <location>
        <begin position="215"/>
        <end position="246"/>
    </location>
</feature>
<evidence type="ECO:0000256" key="2">
    <source>
        <dbReference type="SAM" id="SignalP"/>
    </source>
</evidence>
<dbReference type="Gene3D" id="3.90.930.1">
    <property type="match status" value="1"/>
</dbReference>
<dbReference type="Proteomes" id="UP000271937">
    <property type="component" value="Unassembled WGS sequence"/>
</dbReference>
<keyword evidence="4" id="KW-1185">Reference proteome</keyword>
<feature type="chain" id="PRO_5018264839" description="Toxin-antitoxin system YwqK family antitoxin" evidence="2">
    <location>
        <begin position="19"/>
        <end position="246"/>
    </location>
</feature>
<keyword evidence="2" id="KW-0732">Signal</keyword>
<dbReference type="OrthoDB" id="9785122at2"/>